<evidence type="ECO:0000313" key="2">
    <source>
        <dbReference type="Proteomes" id="UP000683360"/>
    </source>
</evidence>
<sequence length="191" mass="21801">MVLTDSIEDIVKSCCGENKCVDDSTASLENFLRDDDNTRYLLKLASSGSYILNADCNPLGVNKCPVCGVELVLGNTSLGNYLVWYGNPHIMVDRSTVKVQIEESESDDENEDNEQQEPGIKRLKMMVDAKQQSKINSGADCEDSYRHRDMYKDHALRNEKLLGMLLLKQLQMHFTKPNRNQSWKIPLFHHF</sequence>
<keyword evidence="2" id="KW-1185">Reference proteome</keyword>
<reference evidence="1" key="1">
    <citation type="submission" date="2021-03" db="EMBL/GenBank/DDBJ databases">
        <authorList>
            <person name="Bekaert M."/>
        </authorList>
    </citation>
    <scope>NUCLEOTIDE SEQUENCE</scope>
</reference>
<name>A0A8S3SBR3_MYTED</name>
<organism evidence="1 2">
    <name type="scientific">Mytilus edulis</name>
    <name type="common">Blue mussel</name>
    <dbReference type="NCBI Taxonomy" id="6550"/>
    <lineage>
        <taxon>Eukaryota</taxon>
        <taxon>Metazoa</taxon>
        <taxon>Spiralia</taxon>
        <taxon>Lophotrochozoa</taxon>
        <taxon>Mollusca</taxon>
        <taxon>Bivalvia</taxon>
        <taxon>Autobranchia</taxon>
        <taxon>Pteriomorphia</taxon>
        <taxon>Mytilida</taxon>
        <taxon>Mytiloidea</taxon>
        <taxon>Mytilidae</taxon>
        <taxon>Mytilinae</taxon>
        <taxon>Mytilus</taxon>
    </lineage>
</organism>
<dbReference type="Proteomes" id="UP000683360">
    <property type="component" value="Unassembled WGS sequence"/>
</dbReference>
<gene>
    <name evidence="1" type="ORF">MEDL_30358</name>
</gene>
<protein>
    <submittedName>
        <fullName evidence="1">Uncharacterized protein</fullName>
    </submittedName>
</protein>
<dbReference type="AlphaFoldDB" id="A0A8S3SBR3"/>
<comment type="caution">
    <text evidence="1">The sequence shown here is derived from an EMBL/GenBank/DDBJ whole genome shotgun (WGS) entry which is preliminary data.</text>
</comment>
<dbReference type="EMBL" id="CAJPWZ010001488">
    <property type="protein sequence ID" value="CAG2216611.1"/>
    <property type="molecule type" value="Genomic_DNA"/>
</dbReference>
<dbReference type="OrthoDB" id="6081606at2759"/>
<accession>A0A8S3SBR3</accession>
<evidence type="ECO:0000313" key="1">
    <source>
        <dbReference type="EMBL" id="CAG2216611.1"/>
    </source>
</evidence>
<proteinExistence type="predicted"/>